<organism evidence="2 3">
    <name type="scientific">Chionoecetes opilio</name>
    <name type="common">Atlantic snow crab</name>
    <name type="synonym">Cancer opilio</name>
    <dbReference type="NCBI Taxonomy" id="41210"/>
    <lineage>
        <taxon>Eukaryota</taxon>
        <taxon>Metazoa</taxon>
        <taxon>Ecdysozoa</taxon>
        <taxon>Arthropoda</taxon>
        <taxon>Crustacea</taxon>
        <taxon>Multicrustacea</taxon>
        <taxon>Malacostraca</taxon>
        <taxon>Eumalacostraca</taxon>
        <taxon>Eucarida</taxon>
        <taxon>Decapoda</taxon>
        <taxon>Pleocyemata</taxon>
        <taxon>Brachyura</taxon>
        <taxon>Eubrachyura</taxon>
        <taxon>Majoidea</taxon>
        <taxon>Majidae</taxon>
        <taxon>Chionoecetes</taxon>
    </lineage>
</organism>
<feature type="compositionally biased region" description="Acidic residues" evidence="1">
    <location>
        <begin position="15"/>
        <end position="26"/>
    </location>
</feature>
<accession>A0A8J4YGY9</accession>
<gene>
    <name evidence="2" type="ORF">GWK47_033737</name>
</gene>
<sequence length="183" mass="19617">MTVGDIVNSLMSVDKDEDEPLDDLEESVWLPSLQGTQQAPPSGAAPQPTSTATAASTTAAAAAHHHYHHRRNGSLISRPQLPPHGSGHKRSQSGSYIPSRPWAGLYQHRRSHSSSGYQHIPAPPGAHHQGILTTQPGHQRRASSGQQVTFRGLAEDPNDLTGVRVMVQGNVGLPDEEDMAIKV</sequence>
<dbReference type="OrthoDB" id="5062115at2759"/>
<dbReference type="AlphaFoldDB" id="A0A8J4YGY9"/>
<feature type="compositionally biased region" description="Low complexity" evidence="1">
    <location>
        <begin position="34"/>
        <end position="62"/>
    </location>
</feature>
<feature type="compositionally biased region" description="Basic residues" evidence="1">
    <location>
        <begin position="63"/>
        <end position="72"/>
    </location>
</feature>
<name>A0A8J4YGY9_CHIOP</name>
<keyword evidence="3" id="KW-1185">Reference proteome</keyword>
<evidence type="ECO:0000313" key="2">
    <source>
        <dbReference type="EMBL" id="KAG0727868.1"/>
    </source>
</evidence>
<protein>
    <submittedName>
        <fullName evidence="2">Uncharacterized protein</fullName>
    </submittedName>
</protein>
<comment type="caution">
    <text evidence="2">The sequence shown here is derived from an EMBL/GenBank/DDBJ whole genome shotgun (WGS) entry which is preliminary data.</text>
</comment>
<evidence type="ECO:0000313" key="3">
    <source>
        <dbReference type="Proteomes" id="UP000770661"/>
    </source>
</evidence>
<dbReference type="Proteomes" id="UP000770661">
    <property type="component" value="Unassembled WGS sequence"/>
</dbReference>
<evidence type="ECO:0000256" key="1">
    <source>
        <dbReference type="SAM" id="MobiDB-lite"/>
    </source>
</evidence>
<dbReference type="EMBL" id="JACEEZ010002913">
    <property type="protein sequence ID" value="KAG0727868.1"/>
    <property type="molecule type" value="Genomic_DNA"/>
</dbReference>
<reference evidence="2" key="1">
    <citation type="submission" date="2020-07" db="EMBL/GenBank/DDBJ databases">
        <title>The High-quality genome of the commercially important snow crab, Chionoecetes opilio.</title>
        <authorList>
            <person name="Jeong J.-H."/>
            <person name="Ryu S."/>
        </authorList>
    </citation>
    <scope>NUCLEOTIDE SEQUENCE</scope>
    <source>
        <strain evidence="2">MADBK_172401_WGS</strain>
        <tissue evidence="2">Digestive gland</tissue>
    </source>
</reference>
<feature type="compositionally biased region" description="Polar residues" evidence="1">
    <location>
        <begin position="131"/>
        <end position="145"/>
    </location>
</feature>
<proteinExistence type="predicted"/>
<feature type="region of interest" description="Disordered" evidence="1">
    <location>
        <begin position="1"/>
        <end position="145"/>
    </location>
</feature>